<organism evidence="3 4">
    <name type="scientific">Catellatospora methionotrophica</name>
    <dbReference type="NCBI Taxonomy" id="121620"/>
    <lineage>
        <taxon>Bacteria</taxon>
        <taxon>Bacillati</taxon>
        <taxon>Actinomycetota</taxon>
        <taxon>Actinomycetes</taxon>
        <taxon>Micromonosporales</taxon>
        <taxon>Micromonosporaceae</taxon>
        <taxon>Catellatospora</taxon>
    </lineage>
</organism>
<name>A0A8J3LPZ2_9ACTN</name>
<comment type="caution">
    <text evidence="3">The sequence shown here is derived from an EMBL/GenBank/DDBJ whole genome shotgun (WGS) entry which is preliminary data.</text>
</comment>
<evidence type="ECO:0000259" key="2">
    <source>
        <dbReference type="Pfam" id="PF00903"/>
    </source>
</evidence>
<evidence type="ECO:0000313" key="4">
    <source>
        <dbReference type="Proteomes" id="UP000660339"/>
    </source>
</evidence>
<sequence length="98" mass="10421">MITLSAIDHVVLRVIDAAAMETFYRNVLGCTVEDRREDVGLLQLRAGTSLIDLVTIDGLGSCTVNGRARGHGRVPSLPPRPVGEATAGRPAPASESRR</sequence>
<gene>
    <name evidence="3" type="ORF">Cme02nite_50870</name>
</gene>
<proteinExistence type="predicted"/>
<dbReference type="InterPro" id="IPR029068">
    <property type="entry name" value="Glyas_Bleomycin-R_OHBP_Dase"/>
</dbReference>
<dbReference type="Pfam" id="PF00903">
    <property type="entry name" value="Glyoxalase"/>
    <property type="match status" value="1"/>
</dbReference>
<dbReference type="SUPFAM" id="SSF54593">
    <property type="entry name" value="Glyoxalase/Bleomycin resistance protein/Dihydroxybiphenyl dioxygenase"/>
    <property type="match status" value="1"/>
</dbReference>
<accession>A0A8J3LPZ2</accession>
<dbReference type="RefSeq" id="WP_166379138.1">
    <property type="nucleotide sequence ID" value="NZ_BAAATT010000005.1"/>
</dbReference>
<dbReference type="Gene3D" id="3.10.180.10">
    <property type="entry name" value="2,3-Dihydroxybiphenyl 1,2-Dioxygenase, domain 1"/>
    <property type="match status" value="1"/>
</dbReference>
<keyword evidence="4" id="KW-1185">Reference proteome</keyword>
<feature type="domain" description="Glyoxalase/fosfomycin resistance/dioxygenase" evidence="2">
    <location>
        <begin position="7"/>
        <end position="54"/>
    </location>
</feature>
<dbReference type="Proteomes" id="UP000660339">
    <property type="component" value="Unassembled WGS sequence"/>
</dbReference>
<dbReference type="AlphaFoldDB" id="A0A8J3LPZ2"/>
<dbReference type="EMBL" id="BONJ01000028">
    <property type="protein sequence ID" value="GIG16755.1"/>
    <property type="molecule type" value="Genomic_DNA"/>
</dbReference>
<protein>
    <recommendedName>
        <fullName evidence="2">Glyoxalase/fosfomycin resistance/dioxygenase domain-containing protein</fullName>
    </recommendedName>
</protein>
<dbReference type="InterPro" id="IPR004360">
    <property type="entry name" value="Glyas_Fos-R_dOase_dom"/>
</dbReference>
<evidence type="ECO:0000256" key="1">
    <source>
        <dbReference type="SAM" id="MobiDB-lite"/>
    </source>
</evidence>
<feature type="region of interest" description="Disordered" evidence="1">
    <location>
        <begin position="67"/>
        <end position="98"/>
    </location>
</feature>
<evidence type="ECO:0000313" key="3">
    <source>
        <dbReference type="EMBL" id="GIG16755.1"/>
    </source>
</evidence>
<reference evidence="3" key="1">
    <citation type="submission" date="2021-01" db="EMBL/GenBank/DDBJ databases">
        <title>Whole genome shotgun sequence of Catellatospora methionotrophica NBRC 14553.</title>
        <authorList>
            <person name="Komaki H."/>
            <person name="Tamura T."/>
        </authorList>
    </citation>
    <scope>NUCLEOTIDE SEQUENCE</scope>
    <source>
        <strain evidence="3">NBRC 14553</strain>
    </source>
</reference>